<dbReference type="InterPro" id="IPR035940">
    <property type="entry name" value="CAP_sf"/>
</dbReference>
<organism evidence="3 4">
    <name type="scientific">Sphingomonas brevis</name>
    <dbReference type="NCBI Taxonomy" id="2908206"/>
    <lineage>
        <taxon>Bacteria</taxon>
        <taxon>Pseudomonadati</taxon>
        <taxon>Pseudomonadota</taxon>
        <taxon>Alphaproteobacteria</taxon>
        <taxon>Sphingomonadales</taxon>
        <taxon>Sphingomonadaceae</taxon>
        <taxon>Sphingomonas</taxon>
    </lineage>
</organism>
<name>A0ABT0S8E3_9SPHN</name>
<comment type="caution">
    <text evidence="3">The sequence shown here is derived from an EMBL/GenBank/DDBJ whole genome shotgun (WGS) entry which is preliminary data.</text>
</comment>
<protein>
    <submittedName>
        <fullName evidence="3">CAP domain-containing protein</fullName>
    </submittedName>
</protein>
<evidence type="ECO:0000313" key="4">
    <source>
        <dbReference type="Proteomes" id="UP001165383"/>
    </source>
</evidence>
<reference evidence="3" key="1">
    <citation type="submission" date="2022-05" db="EMBL/GenBank/DDBJ databases">
        <authorList>
            <person name="Jo J.-H."/>
            <person name="Im W.-T."/>
        </authorList>
    </citation>
    <scope>NUCLEOTIDE SEQUENCE</scope>
    <source>
        <strain evidence="3">RB56-2</strain>
    </source>
</reference>
<dbReference type="InterPro" id="IPR014044">
    <property type="entry name" value="CAP_dom"/>
</dbReference>
<keyword evidence="4" id="KW-1185">Reference proteome</keyword>
<feature type="domain" description="SCP" evidence="2">
    <location>
        <begin position="265"/>
        <end position="381"/>
    </location>
</feature>
<dbReference type="PANTHER" id="PTHR31157">
    <property type="entry name" value="SCP DOMAIN-CONTAINING PROTEIN"/>
    <property type="match status" value="1"/>
</dbReference>
<evidence type="ECO:0000256" key="1">
    <source>
        <dbReference type="SAM" id="MobiDB-lite"/>
    </source>
</evidence>
<accession>A0ABT0S8E3</accession>
<dbReference type="Pfam" id="PF00188">
    <property type="entry name" value="CAP"/>
    <property type="match status" value="1"/>
</dbReference>
<feature type="region of interest" description="Disordered" evidence="1">
    <location>
        <begin position="1"/>
        <end position="37"/>
    </location>
</feature>
<sequence>MSASIPLPGNSVTDALKAGPEPLKPKGRVKLPGSSEPSAISRLSICEKAQVARARSSPAAPGLEAQCAAQQADLNALAARGEVIAGQDPLATELLKGQSDDHARFGFLVGLGTWDRQTASGPGKDQKRSQLAIDEQGGFDTAAAFSLARNGNSELLGIGEAIAATDSRVARMRTYQPTVLYRMGFDIATGLFGDPAKGAKGNTATGPGSTKIRDGFNQTGQAGFDKSVKLHLSRNYLAPRPSEEELVEAAANANAAILAEVEIMISDYRGQHGQGPVTLDAALMKIATAHATRMADEDQVAHDLPGEGSFTQRLAAGNFQGARAYEALFAGPMTATLSDVLNSWEKSPVHDRNLLAPGVSRIGIFAAHGEQGSKYGTYWTLVLGELSAFPPPNDGVGGGAVGNR</sequence>
<proteinExistence type="predicted"/>
<dbReference type="CDD" id="cd05379">
    <property type="entry name" value="CAP_bacterial"/>
    <property type="match status" value="1"/>
</dbReference>
<dbReference type="EMBL" id="JAMGBB010000001">
    <property type="protein sequence ID" value="MCL6740608.1"/>
    <property type="molecule type" value="Genomic_DNA"/>
</dbReference>
<dbReference type="Gene3D" id="3.40.33.10">
    <property type="entry name" value="CAP"/>
    <property type="match status" value="1"/>
</dbReference>
<dbReference type="PANTHER" id="PTHR31157:SF1">
    <property type="entry name" value="SCP DOMAIN-CONTAINING PROTEIN"/>
    <property type="match status" value="1"/>
</dbReference>
<dbReference type="Proteomes" id="UP001165383">
    <property type="component" value="Unassembled WGS sequence"/>
</dbReference>
<dbReference type="RefSeq" id="WP_249915032.1">
    <property type="nucleotide sequence ID" value="NZ_JAMGBB010000001.1"/>
</dbReference>
<evidence type="ECO:0000259" key="2">
    <source>
        <dbReference type="Pfam" id="PF00188"/>
    </source>
</evidence>
<gene>
    <name evidence="3" type="ORF">LZ518_05610</name>
</gene>
<evidence type="ECO:0000313" key="3">
    <source>
        <dbReference type="EMBL" id="MCL6740608.1"/>
    </source>
</evidence>
<dbReference type="SUPFAM" id="SSF55797">
    <property type="entry name" value="PR-1-like"/>
    <property type="match status" value="1"/>
</dbReference>